<keyword evidence="11" id="KW-1185">Reference proteome</keyword>
<dbReference type="InterPro" id="IPR025846">
    <property type="entry name" value="TBL_N"/>
</dbReference>
<sequence>MKLNWKDCWSLKKQNHLLVKLTISILLMGLAFRLFVFKSEEFTAPSDLETSASADVDRAEVVTEEAKAGAEAEAKQPVVSTVDDDVSEYEDQNQMPQNELEDQNGMPIKEKCNLFIGDWVPNPSGPVYTNATCPLIEGHQNCMRNGRPDSGYLYWRWKPRDCELTQFDPENFLDMMRNKTWALIGDSISRNHVQSFLCILSTVEQAVEVYHDEEYRSKRWHFPSYNFTVSAIWSPFLAKAAIFEDYNGVSTSEVELHLDKLDKKWTEQFPNLDYMIISTGKWFLKSSIYYENDTVVGCHYCPKRNLTELGFDFAYGKTLRSVLDFIATSKHKGSIFFRTATPDHFEHGDWHNGTCEKTDPFKEGEIELNYLTKILRDIELAEFEKASAKAAENGVNLKLLDFTSLSLLRPDGHPGPYREFQPFAKDKNARVQKDCLHWCLPGPIDAWNDLIMEMIVNR</sequence>
<proteinExistence type="inferred from homology"/>
<keyword evidence="3 7" id="KW-0812">Transmembrane</keyword>
<evidence type="ECO:0000256" key="5">
    <source>
        <dbReference type="ARBA" id="ARBA00022989"/>
    </source>
</evidence>
<evidence type="ECO:0000256" key="7">
    <source>
        <dbReference type="SAM" id="Phobius"/>
    </source>
</evidence>
<dbReference type="InterPro" id="IPR026057">
    <property type="entry name" value="TBL_C"/>
</dbReference>
<evidence type="ECO:0000259" key="8">
    <source>
        <dbReference type="Pfam" id="PF13839"/>
    </source>
</evidence>
<feature type="domain" description="Trichome birefringence-like N-terminal" evidence="9">
    <location>
        <begin position="110"/>
        <end position="163"/>
    </location>
</feature>
<evidence type="ECO:0000256" key="3">
    <source>
        <dbReference type="ARBA" id="ARBA00022692"/>
    </source>
</evidence>
<dbReference type="EMBL" id="JAFEMO010000013">
    <property type="protein sequence ID" value="KAH7550164.1"/>
    <property type="molecule type" value="Genomic_DNA"/>
</dbReference>
<keyword evidence="4" id="KW-0735">Signal-anchor</keyword>
<dbReference type="Proteomes" id="UP000827721">
    <property type="component" value="Unassembled WGS sequence"/>
</dbReference>
<dbReference type="Pfam" id="PF14416">
    <property type="entry name" value="PMR5N"/>
    <property type="match status" value="1"/>
</dbReference>
<evidence type="ECO:0000259" key="9">
    <source>
        <dbReference type="Pfam" id="PF14416"/>
    </source>
</evidence>
<keyword evidence="5 7" id="KW-1133">Transmembrane helix</keyword>
<evidence type="ECO:0000256" key="2">
    <source>
        <dbReference type="ARBA" id="ARBA00007727"/>
    </source>
</evidence>
<evidence type="ECO:0008006" key="12">
    <source>
        <dbReference type="Google" id="ProtNLM"/>
    </source>
</evidence>
<evidence type="ECO:0000256" key="6">
    <source>
        <dbReference type="ARBA" id="ARBA00023136"/>
    </source>
</evidence>
<dbReference type="Pfam" id="PF13839">
    <property type="entry name" value="PC-Esterase"/>
    <property type="match status" value="1"/>
</dbReference>
<dbReference type="InterPro" id="IPR029962">
    <property type="entry name" value="TBL"/>
</dbReference>
<reference evidence="10 11" key="1">
    <citation type="submission" date="2021-02" db="EMBL/GenBank/DDBJ databases">
        <title>Plant Genome Project.</title>
        <authorList>
            <person name="Zhang R.-G."/>
        </authorList>
    </citation>
    <scope>NUCLEOTIDE SEQUENCE [LARGE SCALE GENOMIC DNA]</scope>
    <source>
        <tissue evidence="10">Leaves</tissue>
    </source>
</reference>
<evidence type="ECO:0000313" key="11">
    <source>
        <dbReference type="Proteomes" id="UP000827721"/>
    </source>
</evidence>
<comment type="subcellular location">
    <subcellularLocation>
        <location evidence="1">Membrane</location>
        <topology evidence="1">Single-pass membrane protein</topology>
    </subcellularLocation>
</comment>
<evidence type="ECO:0000256" key="4">
    <source>
        <dbReference type="ARBA" id="ARBA00022968"/>
    </source>
</evidence>
<evidence type="ECO:0000313" key="10">
    <source>
        <dbReference type="EMBL" id="KAH7550164.1"/>
    </source>
</evidence>
<dbReference type="PANTHER" id="PTHR32285">
    <property type="entry name" value="PROTEIN TRICHOME BIREFRINGENCE-LIKE 9-RELATED"/>
    <property type="match status" value="1"/>
</dbReference>
<protein>
    <recommendedName>
        <fullName evidence="12">Trichome birefringence-like N-terminal domain-containing protein</fullName>
    </recommendedName>
</protein>
<feature type="domain" description="Trichome birefringence-like C-terminal" evidence="8">
    <location>
        <begin position="164"/>
        <end position="454"/>
    </location>
</feature>
<gene>
    <name evidence="10" type="ORF">JRO89_XS13G0145500</name>
</gene>
<dbReference type="PANTHER" id="PTHR32285:SF219">
    <property type="entry name" value="PROTEIN TRICHOME BIREFRINGENCE-LIKE 24"/>
    <property type="match status" value="1"/>
</dbReference>
<feature type="transmembrane region" description="Helical" evidence="7">
    <location>
        <begin position="17"/>
        <end position="36"/>
    </location>
</feature>
<name>A0ABQ8H8B0_9ROSI</name>
<keyword evidence="6 7" id="KW-0472">Membrane</keyword>
<accession>A0ABQ8H8B0</accession>
<organism evidence="10 11">
    <name type="scientific">Xanthoceras sorbifolium</name>
    <dbReference type="NCBI Taxonomy" id="99658"/>
    <lineage>
        <taxon>Eukaryota</taxon>
        <taxon>Viridiplantae</taxon>
        <taxon>Streptophyta</taxon>
        <taxon>Embryophyta</taxon>
        <taxon>Tracheophyta</taxon>
        <taxon>Spermatophyta</taxon>
        <taxon>Magnoliopsida</taxon>
        <taxon>eudicotyledons</taxon>
        <taxon>Gunneridae</taxon>
        <taxon>Pentapetalae</taxon>
        <taxon>rosids</taxon>
        <taxon>malvids</taxon>
        <taxon>Sapindales</taxon>
        <taxon>Sapindaceae</taxon>
        <taxon>Xanthoceroideae</taxon>
        <taxon>Xanthoceras</taxon>
    </lineage>
</organism>
<evidence type="ECO:0000256" key="1">
    <source>
        <dbReference type="ARBA" id="ARBA00004167"/>
    </source>
</evidence>
<comment type="similarity">
    <text evidence="2">Belongs to the PC-esterase family. TBL subfamily.</text>
</comment>
<comment type="caution">
    <text evidence="10">The sequence shown here is derived from an EMBL/GenBank/DDBJ whole genome shotgun (WGS) entry which is preliminary data.</text>
</comment>